<feature type="region of interest" description="Disordered" evidence="1">
    <location>
        <begin position="257"/>
        <end position="294"/>
    </location>
</feature>
<accession>A0AAD7AG96</accession>
<evidence type="ECO:0000313" key="2">
    <source>
        <dbReference type="EMBL" id="KAJ7358038.1"/>
    </source>
</evidence>
<comment type="caution">
    <text evidence="2">The sequence shown here is derived from an EMBL/GenBank/DDBJ whole genome shotgun (WGS) entry which is preliminary data.</text>
</comment>
<feature type="region of interest" description="Disordered" evidence="1">
    <location>
        <begin position="336"/>
        <end position="358"/>
    </location>
</feature>
<organism evidence="2 3">
    <name type="scientific">Mycena albidolilacea</name>
    <dbReference type="NCBI Taxonomy" id="1033008"/>
    <lineage>
        <taxon>Eukaryota</taxon>
        <taxon>Fungi</taxon>
        <taxon>Dikarya</taxon>
        <taxon>Basidiomycota</taxon>
        <taxon>Agaricomycotina</taxon>
        <taxon>Agaricomycetes</taxon>
        <taxon>Agaricomycetidae</taxon>
        <taxon>Agaricales</taxon>
        <taxon>Marasmiineae</taxon>
        <taxon>Mycenaceae</taxon>
        <taxon>Mycena</taxon>
    </lineage>
</organism>
<gene>
    <name evidence="2" type="ORF">DFH08DRAFT_953237</name>
</gene>
<evidence type="ECO:0000256" key="1">
    <source>
        <dbReference type="SAM" id="MobiDB-lite"/>
    </source>
</evidence>
<sequence>MRLLKGSAQVVNRQLVQWILETLETHFADKVEEASNQAAILDFVKTLSVPAPTPATGVDYRRGDRLPYQTVLAIADYMADNWTGRLLAAPSADSRSLPERGYSGGLIPMHSIDMGAAAHIKTEVSSKLESFAGEVALMKDSAQLQEKCFAEALKKIESTFENSLKLMNQNLRGPPPHMEITQAGSTSCSYDHQDARPREEGPCFFCNGPHIIRDCPTKAEFITLGWIIVKNGLIKLGNGNWIPRHPESLTKMQKVEEHYPHSRKEVEGKAKAAPSKMAKPPEDRASAADRETDWRKKDGVVKHVEFIMPDELEDEEEIPKPPTKRAERRIVLDDDYEELESPGIQSACPEKPESVMGSKENIPSALKAPSRERAYKLVPKFDNANIVRDLVGQTKHTK</sequence>
<keyword evidence="3" id="KW-1185">Reference proteome</keyword>
<dbReference type="AlphaFoldDB" id="A0AAD7AG96"/>
<proteinExistence type="predicted"/>
<dbReference type="EMBL" id="JARIHO010000007">
    <property type="protein sequence ID" value="KAJ7358038.1"/>
    <property type="molecule type" value="Genomic_DNA"/>
</dbReference>
<feature type="compositionally biased region" description="Basic and acidic residues" evidence="1">
    <location>
        <begin position="279"/>
        <end position="294"/>
    </location>
</feature>
<feature type="compositionally biased region" description="Basic and acidic residues" evidence="1">
    <location>
        <begin position="257"/>
        <end position="270"/>
    </location>
</feature>
<reference evidence="2" key="1">
    <citation type="submission" date="2023-03" db="EMBL/GenBank/DDBJ databases">
        <title>Massive genome expansion in bonnet fungi (Mycena s.s.) driven by repeated elements and novel gene families across ecological guilds.</title>
        <authorList>
            <consortium name="Lawrence Berkeley National Laboratory"/>
            <person name="Harder C.B."/>
            <person name="Miyauchi S."/>
            <person name="Viragh M."/>
            <person name="Kuo A."/>
            <person name="Thoen E."/>
            <person name="Andreopoulos B."/>
            <person name="Lu D."/>
            <person name="Skrede I."/>
            <person name="Drula E."/>
            <person name="Henrissat B."/>
            <person name="Morin E."/>
            <person name="Kohler A."/>
            <person name="Barry K."/>
            <person name="LaButti K."/>
            <person name="Morin E."/>
            <person name="Salamov A."/>
            <person name="Lipzen A."/>
            <person name="Mereny Z."/>
            <person name="Hegedus B."/>
            <person name="Baldrian P."/>
            <person name="Stursova M."/>
            <person name="Weitz H."/>
            <person name="Taylor A."/>
            <person name="Grigoriev I.V."/>
            <person name="Nagy L.G."/>
            <person name="Martin F."/>
            <person name="Kauserud H."/>
        </authorList>
    </citation>
    <scope>NUCLEOTIDE SEQUENCE</scope>
    <source>
        <strain evidence="2">CBHHK002</strain>
    </source>
</reference>
<dbReference type="Proteomes" id="UP001218218">
    <property type="component" value="Unassembled WGS sequence"/>
</dbReference>
<name>A0AAD7AG96_9AGAR</name>
<evidence type="ECO:0000313" key="3">
    <source>
        <dbReference type="Proteomes" id="UP001218218"/>
    </source>
</evidence>
<protein>
    <submittedName>
        <fullName evidence="2">Uncharacterized protein</fullName>
    </submittedName>
</protein>